<keyword evidence="2" id="KW-1185">Reference proteome</keyword>
<dbReference type="Proteomes" id="UP001501367">
    <property type="component" value="Unassembled WGS sequence"/>
</dbReference>
<dbReference type="EMBL" id="BAABDT010000002">
    <property type="protein sequence ID" value="GAA3734905.1"/>
    <property type="molecule type" value="Genomic_DNA"/>
</dbReference>
<accession>A0ABP7FAL9</accession>
<proteinExistence type="predicted"/>
<organism evidence="1 2">
    <name type="scientific">Flavobacterium ginsengisoli</name>
    <dbReference type="NCBI Taxonomy" id="871694"/>
    <lineage>
        <taxon>Bacteria</taxon>
        <taxon>Pseudomonadati</taxon>
        <taxon>Bacteroidota</taxon>
        <taxon>Flavobacteriia</taxon>
        <taxon>Flavobacteriales</taxon>
        <taxon>Flavobacteriaceae</taxon>
        <taxon>Flavobacterium</taxon>
    </lineage>
</organism>
<dbReference type="RefSeq" id="WP_278022527.1">
    <property type="nucleotide sequence ID" value="NZ_BAABDT010000002.1"/>
</dbReference>
<gene>
    <name evidence="1" type="ORF">GCM10022422_17270</name>
</gene>
<name>A0ABP7FAL9_9FLAO</name>
<sequence>MRKTRAIYFEYNGIVEHFDFGTFSLCMYYATLINSLKAKKLFEATISEWKYRVEYDLPEDNFTSDDDIAHFQISEITEAIEFIEDILIPSLNNETKDILLKYGGKSNFVKLYYNNAGFLKFNGITENEFFETKGESLAYHMNRLKIILQYSLDFSQPFMVYVN</sequence>
<evidence type="ECO:0000313" key="1">
    <source>
        <dbReference type="EMBL" id="GAA3734905.1"/>
    </source>
</evidence>
<comment type="caution">
    <text evidence="1">The sequence shown here is derived from an EMBL/GenBank/DDBJ whole genome shotgun (WGS) entry which is preliminary data.</text>
</comment>
<protein>
    <recommendedName>
        <fullName evidence="3">DUF3885 domain-containing protein</fullName>
    </recommendedName>
</protein>
<reference evidence="2" key="1">
    <citation type="journal article" date="2019" name="Int. J. Syst. Evol. Microbiol.">
        <title>The Global Catalogue of Microorganisms (GCM) 10K type strain sequencing project: providing services to taxonomists for standard genome sequencing and annotation.</title>
        <authorList>
            <consortium name="The Broad Institute Genomics Platform"/>
            <consortium name="The Broad Institute Genome Sequencing Center for Infectious Disease"/>
            <person name="Wu L."/>
            <person name="Ma J."/>
        </authorList>
    </citation>
    <scope>NUCLEOTIDE SEQUENCE [LARGE SCALE GENOMIC DNA]</scope>
    <source>
        <strain evidence="2">JCM 17336</strain>
    </source>
</reference>
<evidence type="ECO:0008006" key="3">
    <source>
        <dbReference type="Google" id="ProtNLM"/>
    </source>
</evidence>
<evidence type="ECO:0000313" key="2">
    <source>
        <dbReference type="Proteomes" id="UP001501367"/>
    </source>
</evidence>